<dbReference type="InterPro" id="IPR034804">
    <property type="entry name" value="SQR/QFR_C/D"/>
</dbReference>
<protein>
    <recommendedName>
        <fullName evidence="3">Mitochondrial adapter protein MCP1 transmembrane domain-containing protein</fullName>
    </recommendedName>
</protein>
<reference evidence="4" key="1">
    <citation type="submission" date="2013-11" db="EMBL/GenBank/DDBJ databases">
        <title>Genome sequence of the fusiform rust pathogen reveals effectors for host alternation and coevolution with pine.</title>
        <authorList>
            <consortium name="DOE Joint Genome Institute"/>
            <person name="Smith K."/>
            <person name="Pendleton A."/>
            <person name="Kubisiak T."/>
            <person name="Anderson C."/>
            <person name="Salamov A."/>
            <person name="Aerts A."/>
            <person name="Riley R."/>
            <person name="Clum A."/>
            <person name="Lindquist E."/>
            <person name="Ence D."/>
            <person name="Campbell M."/>
            <person name="Kronenberg Z."/>
            <person name="Feau N."/>
            <person name="Dhillon B."/>
            <person name="Hamelin R."/>
            <person name="Burleigh J."/>
            <person name="Smith J."/>
            <person name="Yandell M."/>
            <person name="Nelson C."/>
            <person name="Grigoriev I."/>
            <person name="Davis J."/>
        </authorList>
    </citation>
    <scope>NUCLEOTIDE SEQUENCE</scope>
    <source>
        <strain evidence="4">G11</strain>
    </source>
</reference>
<dbReference type="AlphaFoldDB" id="A0A9P6TC75"/>
<dbReference type="SUPFAM" id="SSF81343">
    <property type="entry name" value="Fumarate reductase respiratory complex transmembrane subunits"/>
    <property type="match status" value="1"/>
</dbReference>
<dbReference type="PANTHER" id="PTHR38409:SF1">
    <property type="entry name" value="MITOCHONDRIAL ADAPTER PROTEIN MCP1"/>
    <property type="match status" value="1"/>
</dbReference>
<dbReference type="PANTHER" id="PTHR38409">
    <property type="entry name" value="MDM10-COMPLEMENTING PROTEIN 1"/>
    <property type="match status" value="1"/>
</dbReference>
<feature type="domain" description="Mitochondrial adapter protein MCP1 transmembrane" evidence="3">
    <location>
        <begin position="145"/>
        <end position="232"/>
    </location>
</feature>
<dbReference type="EMBL" id="MU167260">
    <property type="protein sequence ID" value="KAG0146454.1"/>
    <property type="molecule type" value="Genomic_DNA"/>
</dbReference>
<organism evidence="4 5">
    <name type="scientific">Cronartium quercuum f. sp. fusiforme G11</name>
    <dbReference type="NCBI Taxonomy" id="708437"/>
    <lineage>
        <taxon>Eukaryota</taxon>
        <taxon>Fungi</taxon>
        <taxon>Dikarya</taxon>
        <taxon>Basidiomycota</taxon>
        <taxon>Pucciniomycotina</taxon>
        <taxon>Pucciniomycetes</taxon>
        <taxon>Pucciniales</taxon>
        <taxon>Coleosporiaceae</taxon>
        <taxon>Cronartium</taxon>
    </lineage>
</organism>
<dbReference type="GO" id="GO:0055088">
    <property type="term" value="P:lipid homeostasis"/>
    <property type="evidence" value="ECO:0007669"/>
    <property type="project" value="InterPro"/>
</dbReference>
<dbReference type="Gene3D" id="1.20.1300.10">
    <property type="entry name" value="Fumarate reductase/succinate dehydrogenase, transmembrane subunit"/>
    <property type="match status" value="1"/>
</dbReference>
<dbReference type="OrthoDB" id="10259513at2759"/>
<comment type="caution">
    <text evidence="4">The sequence shown here is derived from an EMBL/GenBank/DDBJ whole genome shotgun (WGS) entry which is preliminary data.</text>
</comment>
<keyword evidence="2" id="KW-1133">Transmembrane helix</keyword>
<evidence type="ECO:0000313" key="5">
    <source>
        <dbReference type="Proteomes" id="UP000886653"/>
    </source>
</evidence>
<evidence type="ECO:0000259" key="3">
    <source>
        <dbReference type="Pfam" id="PF07950"/>
    </source>
</evidence>
<proteinExistence type="predicted"/>
<name>A0A9P6TC75_9BASI</name>
<dbReference type="Pfam" id="PF07950">
    <property type="entry name" value="MCP1_TM"/>
    <property type="match status" value="1"/>
</dbReference>
<keyword evidence="2" id="KW-0812">Transmembrane</keyword>
<keyword evidence="5" id="KW-1185">Reference proteome</keyword>
<evidence type="ECO:0000313" key="4">
    <source>
        <dbReference type="EMBL" id="KAG0146454.1"/>
    </source>
</evidence>
<dbReference type="InterPro" id="IPR012472">
    <property type="entry name" value="MCP1_TM"/>
</dbReference>
<gene>
    <name evidence="4" type="ORF">CROQUDRAFT_657251</name>
</gene>
<evidence type="ECO:0000256" key="1">
    <source>
        <dbReference type="SAM" id="MobiDB-lite"/>
    </source>
</evidence>
<dbReference type="Proteomes" id="UP000886653">
    <property type="component" value="Unassembled WGS sequence"/>
</dbReference>
<keyword evidence="2" id="KW-0472">Membrane</keyword>
<sequence length="260" mass="29839">MPVARLSAILDALQDISSLSFSSFLIIHLSAPVSAFVWAGESTASSVQLLGRVWYQDSRIRELIFVWGSLGVHVLVGVVKRITRVDRVRRIRDELERSAKQSEQDVEGSLDNRKGRATPRPTLRQALRAYTPRTWHAWSAYLTIPFLMDHVFSHRLRPSTPISYLFVSHHLRSHLILSKIKYGALVSFATFHALVGLDRLWIKYGPAHRRKRRTLQESERSWTIRLGWLGVVSAVGLGMRRISQEPVPNWLAKRYDVILR</sequence>
<feature type="transmembrane region" description="Helical" evidence="2">
    <location>
        <begin position="60"/>
        <end position="79"/>
    </location>
</feature>
<feature type="transmembrane region" description="Helical" evidence="2">
    <location>
        <begin position="21"/>
        <end position="40"/>
    </location>
</feature>
<accession>A0A9P6TC75</accession>
<feature type="region of interest" description="Disordered" evidence="1">
    <location>
        <begin position="102"/>
        <end position="122"/>
    </location>
</feature>
<evidence type="ECO:0000256" key="2">
    <source>
        <dbReference type="SAM" id="Phobius"/>
    </source>
</evidence>
<dbReference type="InterPro" id="IPR039960">
    <property type="entry name" value="MCP1"/>
</dbReference>
<dbReference type="GO" id="GO:0016020">
    <property type="term" value="C:membrane"/>
    <property type="evidence" value="ECO:0007669"/>
    <property type="project" value="InterPro"/>
</dbReference>
<dbReference type="CDD" id="cd03493">
    <property type="entry name" value="SQR_QFR_TM"/>
    <property type="match status" value="1"/>
</dbReference>